<sequence length="188" mass="18570">MKSFTSLIAATALFSTAFAASVKLEQTKCLQPTKLESFDVTLGNLVVKNLNSTCGLKLVSADGADLAAVQCQAYKDAAGQEKGSAQFNQSTPALISTNPVQIGSIKCAAGSVPGPNSAVPTITATSAGSTLVPSASPTGNATAPSGNGTNPSATNSPPRPSTSTPGSGAERLGLSLGVVAAGLAVFML</sequence>
<feature type="chain" id="PRO_5025623430" description="GPI anchored cell wall protein" evidence="2">
    <location>
        <begin position="20"/>
        <end position="188"/>
    </location>
</feature>
<evidence type="ECO:0000256" key="2">
    <source>
        <dbReference type="SAM" id="SignalP"/>
    </source>
</evidence>
<feature type="compositionally biased region" description="Polar residues" evidence="1">
    <location>
        <begin position="129"/>
        <end position="148"/>
    </location>
</feature>
<protein>
    <recommendedName>
        <fullName evidence="5">GPI anchored cell wall protein</fullName>
    </recommendedName>
</protein>
<evidence type="ECO:0000256" key="1">
    <source>
        <dbReference type="SAM" id="MobiDB-lite"/>
    </source>
</evidence>
<proteinExistence type="predicted"/>
<evidence type="ECO:0008006" key="5">
    <source>
        <dbReference type="Google" id="ProtNLM"/>
    </source>
</evidence>
<feature type="signal peptide" evidence="2">
    <location>
        <begin position="1"/>
        <end position="19"/>
    </location>
</feature>
<evidence type="ECO:0000313" key="4">
    <source>
        <dbReference type="Proteomes" id="UP000800035"/>
    </source>
</evidence>
<feature type="compositionally biased region" description="Low complexity" evidence="1">
    <location>
        <begin position="149"/>
        <end position="169"/>
    </location>
</feature>
<feature type="region of interest" description="Disordered" evidence="1">
    <location>
        <begin position="129"/>
        <end position="169"/>
    </location>
</feature>
<dbReference type="OrthoDB" id="5091764at2759"/>
<dbReference type="Proteomes" id="UP000800035">
    <property type="component" value="Unassembled WGS sequence"/>
</dbReference>
<evidence type="ECO:0000313" key="3">
    <source>
        <dbReference type="EMBL" id="KAF1959148.1"/>
    </source>
</evidence>
<reference evidence="3" key="1">
    <citation type="journal article" date="2020" name="Stud. Mycol.">
        <title>101 Dothideomycetes genomes: a test case for predicting lifestyles and emergence of pathogens.</title>
        <authorList>
            <person name="Haridas S."/>
            <person name="Albert R."/>
            <person name="Binder M."/>
            <person name="Bloem J."/>
            <person name="Labutti K."/>
            <person name="Salamov A."/>
            <person name="Andreopoulos B."/>
            <person name="Baker S."/>
            <person name="Barry K."/>
            <person name="Bills G."/>
            <person name="Bluhm B."/>
            <person name="Cannon C."/>
            <person name="Castanera R."/>
            <person name="Culley D."/>
            <person name="Daum C."/>
            <person name="Ezra D."/>
            <person name="Gonzalez J."/>
            <person name="Henrissat B."/>
            <person name="Kuo A."/>
            <person name="Liang C."/>
            <person name="Lipzen A."/>
            <person name="Lutzoni F."/>
            <person name="Magnuson J."/>
            <person name="Mondo S."/>
            <person name="Nolan M."/>
            <person name="Ohm R."/>
            <person name="Pangilinan J."/>
            <person name="Park H.-J."/>
            <person name="Ramirez L."/>
            <person name="Alfaro M."/>
            <person name="Sun H."/>
            <person name="Tritt A."/>
            <person name="Yoshinaga Y."/>
            <person name="Zwiers L.-H."/>
            <person name="Turgeon B."/>
            <person name="Goodwin S."/>
            <person name="Spatafora J."/>
            <person name="Crous P."/>
            <person name="Grigoriev I."/>
        </authorList>
    </citation>
    <scope>NUCLEOTIDE SEQUENCE</scope>
    <source>
        <strain evidence="3">CBS 675.92</strain>
    </source>
</reference>
<dbReference type="AlphaFoldDB" id="A0A6A5U399"/>
<gene>
    <name evidence="3" type="ORF">CC80DRAFT_502215</name>
</gene>
<keyword evidence="4" id="KW-1185">Reference proteome</keyword>
<organism evidence="3 4">
    <name type="scientific">Byssothecium circinans</name>
    <dbReference type="NCBI Taxonomy" id="147558"/>
    <lineage>
        <taxon>Eukaryota</taxon>
        <taxon>Fungi</taxon>
        <taxon>Dikarya</taxon>
        <taxon>Ascomycota</taxon>
        <taxon>Pezizomycotina</taxon>
        <taxon>Dothideomycetes</taxon>
        <taxon>Pleosporomycetidae</taxon>
        <taxon>Pleosporales</taxon>
        <taxon>Massarineae</taxon>
        <taxon>Massarinaceae</taxon>
        <taxon>Byssothecium</taxon>
    </lineage>
</organism>
<keyword evidence="2" id="KW-0732">Signal</keyword>
<accession>A0A6A5U399</accession>
<dbReference type="EMBL" id="ML976985">
    <property type="protein sequence ID" value="KAF1959148.1"/>
    <property type="molecule type" value="Genomic_DNA"/>
</dbReference>
<name>A0A6A5U399_9PLEO</name>